<comment type="caution">
    <text evidence="2">The sequence shown here is derived from an EMBL/GenBank/DDBJ whole genome shotgun (WGS) entry which is preliminary data.</text>
</comment>
<dbReference type="RefSeq" id="WP_264071969.1">
    <property type="nucleotide sequence ID" value="NZ_JACKTY010000051.1"/>
</dbReference>
<sequence>MDTPAKKAAQSTKQPPRKRTESASKPVKLVRKGRKPAAGAQLSRELSWSTAPFAAKTLITQAARIADRLEVIARLLSGDAATWLAVKVDGQVAEVRLVGIVQEERQQSEVLRKLIMDIQAMRAKDDGAKGGDSGDPKRAADPLVQIVTAHYPKQRA</sequence>
<name>A0ABT3CMT2_9MYCO</name>
<organism evidence="2 3">
    <name type="scientific">Mycolicibacterium komossense</name>
    <dbReference type="NCBI Taxonomy" id="1779"/>
    <lineage>
        <taxon>Bacteria</taxon>
        <taxon>Bacillati</taxon>
        <taxon>Actinomycetota</taxon>
        <taxon>Actinomycetes</taxon>
        <taxon>Mycobacteriales</taxon>
        <taxon>Mycobacteriaceae</taxon>
        <taxon>Mycolicibacterium</taxon>
    </lineage>
</organism>
<evidence type="ECO:0000313" key="2">
    <source>
        <dbReference type="EMBL" id="MCV7230682.1"/>
    </source>
</evidence>
<dbReference type="Proteomes" id="UP001526201">
    <property type="component" value="Unassembled WGS sequence"/>
</dbReference>
<feature type="region of interest" description="Disordered" evidence="1">
    <location>
        <begin position="1"/>
        <end position="43"/>
    </location>
</feature>
<proteinExistence type="predicted"/>
<evidence type="ECO:0000313" key="3">
    <source>
        <dbReference type="Proteomes" id="UP001526201"/>
    </source>
</evidence>
<gene>
    <name evidence="2" type="ORF">H7J73_32210</name>
</gene>
<evidence type="ECO:0008006" key="4">
    <source>
        <dbReference type="Google" id="ProtNLM"/>
    </source>
</evidence>
<accession>A0ABT3CMT2</accession>
<evidence type="ECO:0000256" key="1">
    <source>
        <dbReference type="SAM" id="MobiDB-lite"/>
    </source>
</evidence>
<protein>
    <recommendedName>
        <fullName evidence="4">Terminase small subunit</fullName>
    </recommendedName>
</protein>
<reference evidence="2 3" key="1">
    <citation type="journal article" date="2022" name="BMC Genomics">
        <title>Comparative genome analysis of mycobacteria focusing on tRNA and non-coding RNA.</title>
        <authorList>
            <person name="Behra P.R.K."/>
            <person name="Pettersson B.M.F."/>
            <person name="Ramesh M."/>
            <person name="Das S."/>
            <person name="Dasgupta S."/>
            <person name="Kirsebom L.A."/>
        </authorList>
    </citation>
    <scope>NUCLEOTIDE SEQUENCE [LARGE SCALE GENOMIC DNA]</scope>
    <source>
        <strain evidence="2 3">DSM 44078</strain>
    </source>
</reference>
<dbReference type="EMBL" id="JACKTY010000051">
    <property type="protein sequence ID" value="MCV7230682.1"/>
    <property type="molecule type" value="Genomic_DNA"/>
</dbReference>
<keyword evidence="3" id="KW-1185">Reference proteome</keyword>